<sequence length="188" mass="20283">MHVATTAIPGLLTFTPEPHHDVRGFFSRTFDADVARAVGVVPERFCQDSLSRSAKGVIRGLHLRTGRGEAKLVRCSSGAVFDVVVDLRPGSPAYRTWVSFELSGDRQNSIFVPPGCAHGFQALTEPADTSYRIDRPHDPSEDLTIAYDDPELAIGWPLPVGAMSDNDCAARPLAELEDQLGRVLAAAG</sequence>
<dbReference type="PANTHER" id="PTHR21047">
    <property type="entry name" value="DTDP-6-DEOXY-D-GLUCOSE-3,5 EPIMERASE"/>
    <property type="match status" value="1"/>
</dbReference>
<dbReference type="Pfam" id="PF00908">
    <property type="entry name" value="dTDP_sugar_isom"/>
    <property type="match status" value="1"/>
</dbReference>
<proteinExistence type="inferred from homology"/>
<dbReference type="EMBL" id="JBFPJR010000047">
    <property type="protein sequence ID" value="MEX0429539.1"/>
    <property type="molecule type" value="Genomic_DNA"/>
</dbReference>
<comment type="caution">
    <text evidence="2">The sequence shown here is derived from an EMBL/GenBank/DDBJ whole genome shotgun (WGS) entry which is preliminary data.</text>
</comment>
<accession>A0ABV3T6L2</accession>
<dbReference type="SUPFAM" id="SSF51182">
    <property type="entry name" value="RmlC-like cupins"/>
    <property type="match status" value="1"/>
</dbReference>
<keyword evidence="3" id="KW-1185">Reference proteome</keyword>
<evidence type="ECO:0000256" key="1">
    <source>
        <dbReference type="ARBA" id="ARBA00010154"/>
    </source>
</evidence>
<dbReference type="PANTHER" id="PTHR21047:SF2">
    <property type="entry name" value="THYMIDINE DIPHOSPHO-4-KETO-RHAMNOSE 3,5-EPIMERASE"/>
    <property type="match status" value="1"/>
</dbReference>
<organism evidence="2 3">
    <name type="scientific">Nocardioides eburneus</name>
    <dbReference type="NCBI Taxonomy" id="3231482"/>
    <lineage>
        <taxon>Bacteria</taxon>
        <taxon>Bacillati</taxon>
        <taxon>Actinomycetota</taxon>
        <taxon>Actinomycetes</taxon>
        <taxon>Propionibacteriales</taxon>
        <taxon>Nocardioidaceae</taxon>
        <taxon>Nocardioides</taxon>
    </lineage>
</organism>
<dbReference type="Proteomes" id="UP001556631">
    <property type="component" value="Unassembled WGS sequence"/>
</dbReference>
<dbReference type="Gene3D" id="2.60.120.10">
    <property type="entry name" value="Jelly Rolls"/>
    <property type="match status" value="1"/>
</dbReference>
<dbReference type="InterPro" id="IPR011051">
    <property type="entry name" value="RmlC_Cupin_sf"/>
</dbReference>
<comment type="similarity">
    <text evidence="1">Belongs to the dTDP-4-dehydrorhamnose 3,5-epimerase family.</text>
</comment>
<dbReference type="InterPro" id="IPR014710">
    <property type="entry name" value="RmlC-like_jellyroll"/>
</dbReference>
<protein>
    <submittedName>
        <fullName evidence="2">dTDP-4-dehydrorhamnose 3,5-epimerase family protein</fullName>
    </submittedName>
</protein>
<reference evidence="2 3" key="1">
    <citation type="submission" date="2024-07" db="EMBL/GenBank/DDBJ databases">
        <authorList>
            <person name="Lee S."/>
            <person name="Kang M."/>
        </authorList>
    </citation>
    <scope>NUCLEOTIDE SEQUENCE [LARGE SCALE GENOMIC DNA]</scope>
    <source>
        <strain evidence="2 3">DS6</strain>
    </source>
</reference>
<gene>
    <name evidence="2" type="ORF">AB3X52_18120</name>
</gene>
<dbReference type="CDD" id="cd00438">
    <property type="entry name" value="cupin_RmlC"/>
    <property type="match status" value="1"/>
</dbReference>
<dbReference type="RefSeq" id="WP_367995506.1">
    <property type="nucleotide sequence ID" value="NZ_JBFPJR010000047.1"/>
</dbReference>
<name>A0ABV3T6L2_9ACTN</name>
<dbReference type="InterPro" id="IPR000888">
    <property type="entry name" value="RmlC-like"/>
</dbReference>
<evidence type="ECO:0000313" key="2">
    <source>
        <dbReference type="EMBL" id="MEX0429539.1"/>
    </source>
</evidence>
<evidence type="ECO:0000313" key="3">
    <source>
        <dbReference type="Proteomes" id="UP001556631"/>
    </source>
</evidence>